<keyword evidence="1" id="KW-1133">Transmembrane helix</keyword>
<dbReference type="RefSeq" id="WP_062277592.1">
    <property type="nucleotide sequence ID" value="NZ_DF968179.1"/>
</dbReference>
<dbReference type="InterPro" id="IPR018580">
    <property type="entry name" value="Uncharacterised_YfhO"/>
</dbReference>
<feature type="transmembrane region" description="Helical" evidence="1">
    <location>
        <begin position="107"/>
        <end position="127"/>
    </location>
</feature>
<organism evidence="2">
    <name type="scientific">Flexilinea flocculi</name>
    <dbReference type="NCBI Taxonomy" id="1678840"/>
    <lineage>
        <taxon>Bacteria</taxon>
        <taxon>Bacillati</taxon>
        <taxon>Chloroflexota</taxon>
        <taxon>Anaerolineae</taxon>
        <taxon>Anaerolineales</taxon>
        <taxon>Anaerolineaceae</taxon>
        <taxon>Flexilinea</taxon>
    </lineage>
</organism>
<evidence type="ECO:0000256" key="1">
    <source>
        <dbReference type="SAM" id="Phobius"/>
    </source>
</evidence>
<accession>A0A0K8PA42</accession>
<feature type="transmembrane region" description="Helical" evidence="1">
    <location>
        <begin position="824"/>
        <end position="844"/>
    </location>
</feature>
<dbReference type="Pfam" id="PF09586">
    <property type="entry name" value="YfhO"/>
    <property type="match status" value="1"/>
</dbReference>
<feature type="transmembrane region" description="Helical" evidence="1">
    <location>
        <begin position="12"/>
        <end position="30"/>
    </location>
</feature>
<keyword evidence="1" id="KW-0812">Transmembrane</keyword>
<sequence>MIKIRDYFWHQRMILLSFIIPGLILLGLFAKIGIFPFGSLTLLISDMNSQYVDFMAEYQRILHGNGSLLYSWHAGMGLNFLGLFAYYLSSPMNLLLFFFPEKNLLDAITLITTLKIAGCGLTFAVFLKTHFEQKKPDLLLLIFSIFYALMSYTIAYSFNIMWLDGILLLPLLCLMIDRLIHGQGWTGLCIVFSILFLSNYYIGYMVGIFCVIYFLSESISQQNPLSIRDLLKKSGEFFLSAILAAGISAFLLIPSYFVLKDGMGLMEQNIPAFSGQFLIADLFKKILIGSYDGLRGNLPYVFCGLLPVCCLPLFFFSAEISIRKKRLLFLQIVFLLISFYLAPLDFLWHAMDYPSWFPYRYAFILSFVLLKAAFEGCLHFNPTWQRLLLVTMMILSGLVILNQKMDSEIFQGRFLYVNLLFLLMYAFIFSLNVFRTKAGHFLLLVLCILECWFNGDTFLTQYQKGYTERADYAAFRNQFKQTMSKIPQDPTSFYRLEKTEIRTYNDPLNIGFSGISHFSSTASISQSRFLKKLGLDCYATWCTYSGGTIFSDSFLGIRYIMSDRTPNAFYLQQSDSIWENPFVFPAAFFTDRKILDIDLSETDDPVLLQNQILSVLDASEESLFVPVSVQRTQLTNLEEIEDESSVPVYRRIDASLSAAADYKLHVKDDHPYVLFIPNVSLNYNVWVNDEQVFDQNENYTPYLVNLGRFQTGDEVSIHIDSGEDDLYYEGVYAFSFDMKRFSEIAAKIRLSAPLTEKNGDTELQMTFPEGSKGGFLLTSIPYDPGWKAKLDGTEISVIPVMQSLIGLEIPAGSKKLVLDFIPQGWLFGCTISIISLLVLLFFLIKPRLSQPHLEKQV</sequence>
<gene>
    <name evidence="2" type="ORF">ATC1_11314</name>
</gene>
<feature type="transmembrane region" description="Helical" evidence="1">
    <location>
        <begin position="328"/>
        <end position="351"/>
    </location>
</feature>
<feature type="transmembrane region" description="Helical" evidence="1">
    <location>
        <begin position="386"/>
        <end position="402"/>
    </location>
</feature>
<name>A0A0K8PA42_9CHLR</name>
<feature type="transmembrane region" description="Helical" evidence="1">
    <location>
        <begin position="414"/>
        <end position="434"/>
    </location>
</feature>
<dbReference type="Proteomes" id="UP000053370">
    <property type="component" value="Unassembled WGS sequence"/>
</dbReference>
<keyword evidence="3" id="KW-1185">Reference proteome</keyword>
<dbReference type="PANTHER" id="PTHR38454:SF1">
    <property type="entry name" value="INTEGRAL MEMBRANE PROTEIN"/>
    <property type="match status" value="1"/>
</dbReference>
<evidence type="ECO:0000313" key="2">
    <source>
        <dbReference type="EMBL" id="GAP39384.1"/>
    </source>
</evidence>
<feature type="transmembrane region" description="Helical" evidence="1">
    <location>
        <begin position="298"/>
        <end position="316"/>
    </location>
</feature>
<feature type="transmembrane region" description="Helical" evidence="1">
    <location>
        <begin position="68"/>
        <end position="87"/>
    </location>
</feature>
<feature type="transmembrane region" description="Helical" evidence="1">
    <location>
        <begin position="139"/>
        <end position="163"/>
    </location>
</feature>
<protein>
    <submittedName>
        <fullName evidence="2">Uncharacterized membrane protein YfhO</fullName>
    </submittedName>
</protein>
<feature type="transmembrane region" description="Helical" evidence="1">
    <location>
        <begin position="237"/>
        <end position="259"/>
    </location>
</feature>
<evidence type="ECO:0000313" key="3">
    <source>
        <dbReference type="Proteomes" id="UP000053370"/>
    </source>
</evidence>
<proteinExistence type="predicted"/>
<dbReference type="EMBL" id="DF968179">
    <property type="protein sequence ID" value="GAP39384.1"/>
    <property type="molecule type" value="Genomic_DNA"/>
</dbReference>
<dbReference type="AlphaFoldDB" id="A0A0K8PA42"/>
<dbReference type="OrthoDB" id="9772884at2"/>
<reference evidence="2" key="1">
    <citation type="journal article" date="2015" name="Genome Announc.">
        <title>Draft Genome Sequence of Anaerolineae Strain TC1, a Novel Isolate from a Methanogenic Wastewater Treatment System.</title>
        <authorList>
            <person name="Matsuura N."/>
            <person name="Tourlousse D.M."/>
            <person name="Sun L."/>
            <person name="Toyonaga M."/>
            <person name="Kuroda K."/>
            <person name="Ohashi A."/>
            <person name="Cruz R."/>
            <person name="Yamaguchi T."/>
            <person name="Sekiguchi Y."/>
        </authorList>
    </citation>
    <scope>NUCLEOTIDE SEQUENCE [LARGE SCALE GENOMIC DNA]</scope>
    <source>
        <strain evidence="2">TC1</strain>
    </source>
</reference>
<dbReference type="STRING" id="1678840.ATC1_11314"/>
<dbReference type="PANTHER" id="PTHR38454">
    <property type="entry name" value="INTEGRAL MEMBRANE PROTEIN-RELATED"/>
    <property type="match status" value="1"/>
</dbReference>
<feature type="transmembrane region" description="Helical" evidence="1">
    <location>
        <begin position="183"/>
        <end position="216"/>
    </location>
</feature>
<keyword evidence="1" id="KW-0472">Membrane</keyword>